<keyword evidence="1" id="KW-0560">Oxidoreductase</keyword>
<dbReference type="PANTHER" id="PTHR43762">
    <property type="entry name" value="L-GULONOLACTONE OXIDASE"/>
    <property type="match status" value="1"/>
</dbReference>
<dbReference type="GO" id="GO:0016020">
    <property type="term" value="C:membrane"/>
    <property type="evidence" value="ECO:0007669"/>
    <property type="project" value="InterPro"/>
</dbReference>
<sequence length="594" mass="67617">MGFFDDEAREIYDGKDIHELNDIFVKNEKIAEKLRKLVPKAHQKVINENKDHDGDEEEVAINKAGNIRFKTDIEDIKSFQQLSDVMKKSVQENKNVKAVGSFAAFSEVTETNGFLLQPVKNSYVAKTDLQLLNEETISQAKKDDIVYYDVKWGTKIFEILPVLKKDNRAFFNLGGWTGQDIVGINATSTHGSGITLPPLCSLIVSVSMVVPGDKIYKVEPTKGITDPSKFIQKFPNITLIQDDKTFNAAVVTIGSLGVTYEVTVWTIPLYNIIERREENTWTNVKSILKQKPYSTNPYLKFRNTEIWISPYTDYALITLRDLATNEDVKNYPKPEAKELFQEFIALPVVQEISKVLSINVGGALYLLLLLFPAIIPFVNEEALRSQYHKDPVVDSYELIYNPFGPGFVNDFKVISVEFSFSMKDDNHVLATEAILETLKELRHKHDLHIHGPASMRFSAASSQYLSMGNGSSDETRAYLEMIILVYDVWIDHYKRVFDSLTETALKYNARCHWGQYFSPKLDHKYLMNAYGAQNVHSFIEQIMKFDPNGIMSNSLLRKLGLTPDGKVTDFGIWETFGEKFKNGLNEFTKVLTNL</sequence>
<dbReference type="InterPro" id="IPR036318">
    <property type="entry name" value="FAD-bd_PCMH-like_sf"/>
</dbReference>
<dbReference type="GO" id="GO:0050660">
    <property type="term" value="F:flavin adenine dinucleotide binding"/>
    <property type="evidence" value="ECO:0007669"/>
    <property type="project" value="InterPro"/>
</dbReference>
<organism evidence="3 4">
    <name type="scientific">Gigaspora rosea</name>
    <dbReference type="NCBI Taxonomy" id="44941"/>
    <lineage>
        <taxon>Eukaryota</taxon>
        <taxon>Fungi</taxon>
        <taxon>Fungi incertae sedis</taxon>
        <taxon>Mucoromycota</taxon>
        <taxon>Glomeromycotina</taxon>
        <taxon>Glomeromycetes</taxon>
        <taxon>Diversisporales</taxon>
        <taxon>Gigasporaceae</taxon>
        <taxon>Gigaspora</taxon>
    </lineage>
</organism>
<dbReference type="Pfam" id="PF04030">
    <property type="entry name" value="ALO"/>
    <property type="match status" value="1"/>
</dbReference>
<protein>
    <recommendedName>
        <fullName evidence="2">D-arabinono-1,4-lactone oxidase C-terminal domain-containing protein</fullName>
    </recommendedName>
</protein>
<gene>
    <name evidence="3" type="ORF">C2G38_2102188</name>
</gene>
<dbReference type="OrthoDB" id="610608at2759"/>
<dbReference type="GO" id="GO:0003885">
    <property type="term" value="F:D-arabinono-1,4-lactone oxidase activity"/>
    <property type="evidence" value="ECO:0007669"/>
    <property type="project" value="InterPro"/>
</dbReference>
<dbReference type="Gene3D" id="3.30.70.2520">
    <property type="match status" value="1"/>
</dbReference>
<evidence type="ECO:0000313" key="3">
    <source>
        <dbReference type="EMBL" id="RIB11986.1"/>
    </source>
</evidence>
<name>A0A397UXM0_9GLOM</name>
<reference evidence="3 4" key="1">
    <citation type="submission" date="2018-06" db="EMBL/GenBank/DDBJ databases">
        <title>Comparative genomics reveals the genomic features of Rhizophagus irregularis, R. cerebriforme, R. diaphanum and Gigaspora rosea, and their symbiotic lifestyle signature.</title>
        <authorList>
            <person name="Morin E."/>
            <person name="San Clemente H."/>
            <person name="Chen E.C.H."/>
            <person name="De La Providencia I."/>
            <person name="Hainaut M."/>
            <person name="Kuo A."/>
            <person name="Kohler A."/>
            <person name="Murat C."/>
            <person name="Tang N."/>
            <person name="Roy S."/>
            <person name="Loubradou J."/>
            <person name="Henrissat B."/>
            <person name="Grigoriev I.V."/>
            <person name="Corradi N."/>
            <person name="Roux C."/>
            <person name="Martin F.M."/>
        </authorList>
    </citation>
    <scope>NUCLEOTIDE SEQUENCE [LARGE SCALE GENOMIC DNA]</scope>
    <source>
        <strain evidence="3 4">DAOM 194757</strain>
    </source>
</reference>
<dbReference type="Gene3D" id="3.30.465.10">
    <property type="match status" value="1"/>
</dbReference>
<evidence type="ECO:0000259" key="2">
    <source>
        <dbReference type="Pfam" id="PF04030"/>
    </source>
</evidence>
<evidence type="ECO:0000313" key="4">
    <source>
        <dbReference type="Proteomes" id="UP000266673"/>
    </source>
</evidence>
<dbReference type="PANTHER" id="PTHR43762:SF1">
    <property type="entry name" value="D-ARABINONO-1,4-LACTONE OXIDASE"/>
    <property type="match status" value="1"/>
</dbReference>
<dbReference type="AlphaFoldDB" id="A0A397UXM0"/>
<accession>A0A397UXM0</accession>
<dbReference type="InterPro" id="IPR016169">
    <property type="entry name" value="FAD-bd_PCMH_sub2"/>
</dbReference>
<dbReference type="SUPFAM" id="SSF56176">
    <property type="entry name" value="FAD-binding/transporter-associated domain-like"/>
    <property type="match status" value="1"/>
</dbReference>
<keyword evidence="4" id="KW-1185">Reference proteome</keyword>
<comment type="caution">
    <text evidence="3">The sequence shown here is derived from an EMBL/GenBank/DDBJ whole genome shotgun (WGS) entry which is preliminary data.</text>
</comment>
<dbReference type="EMBL" id="QKWP01001076">
    <property type="protein sequence ID" value="RIB11986.1"/>
    <property type="molecule type" value="Genomic_DNA"/>
</dbReference>
<dbReference type="InterPro" id="IPR010031">
    <property type="entry name" value="FAD_lactone_oxidase-like"/>
</dbReference>
<proteinExistence type="predicted"/>
<dbReference type="InterPro" id="IPR007173">
    <property type="entry name" value="ALO_C"/>
</dbReference>
<dbReference type="STRING" id="44941.A0A397UXM0"/>
<evidence type="ECO:0000256" key="1">
    <source>
        <dbReference type="ARBA" id="ARBA00023002"/>
    </source>
</evidence>
<feature type="domain" description="D-arabinono-1,4-lactone oxidase C-terminal" evidence="2">
    <location>
        <begin position="262"/>
        <end position="558"/>
    </location>
</feature>
<dbReference type="Proteomes" id="UP000266673">
    <property type="component" value="Unassembled WGS sequence"/>
</dbReference>